<dbReference type="Pfam" id="PF25461">
    <property type="entry name" value="Beta-barrel_SelB"/>
    <property type="match status" value="1"/>
</dbReference>
<dbReference type="NCBIfam" id="TIGR00231">
    <property type="entry name" value="small_GTP"/>
    <property type="match status" value="1"/>
</dbReference>
<evidence type="ECO:0000256" key="2">
    <source>
        <dbReference type="ARBA" id="ARBA00015953"/>
    </source>
</evidence>
<dbReference type="EMBL" id="JASTZU010000058">
    <property type="protein sequence ID" value="MDL4842258.1"/>
    <property type="molecule type" value="Genomic_DNA"/>
</dbReference>
<dbReference type="RefSeq" id="WP_285933541.1">
    <property type="nucleotide sequence ID" value="NZ_JASTZU010000058.1"/>
</dbReference>
<dbReference type="InterPro" id="IPR050055">
    <property type="entry name" value="EF-Tu_GTPase"/>
</dbReference>
<evidence type="ECO:0000256" key="6">
    <source>
        <dbReference type="ARBA" id="ARBA00023134"/>
    </source>
</evidence>
<dbReference type="GO" id="GO:0003746">
    <property type="term" value="F:translation elongation factor activity"/>
    <property type="evidence" value="ECO:0007669"/>
    <property type="project" value="UniProtKB-KW"/>
</dbReference>
<dbReference type="SUPFAM" id="SSF50447">
    <property type="entry name" value="Translation proteins"/>
    <property type="match status" value="1"/>
</dbReference>
<accession>A0ABT7L8S8</accession>
<dbReference type="PANTHER" id="PTHR43721">
    <property type="entry name" value="ELONGATION FACTOR TU-RELATED"/>
    <property type="match status" value="1"/>
</dbReference>
<dbReference type="SUPFAM" id="SSF52540">
    <property type="entry name" value="P-loop containing nucleoside triphosphate hydrolases"/>
    <property type="match status" value="1"/>
</dbReference>
<dbReference type="Gene3D" id="1.10.10.10">
    <property type="entry name" value="Winged helix-like DNA-binding domain superfamily/Winged helix DNA-binding domain"/>
    <property type="match status" value="1"/>
</dbReference>
<reference evidence="10 11" key="1">
    <citation type="submission" date="2023-06" db="EMBL/GenBank/DDBJ databases">
        <title>Aquibacillus rhizosphaerae LR5S19.</title>
        <authorList>
            <person name="Sun J.-Q."/>
        </authorList>
    </citation>
    <scope>NUCLEOTIDE SEQUENCE [LARGE SCALE GENOMIC DNA]</scope>
    <source>
        <strain evidence="10 11">LR5S19</strain>
    </source>
</reference>
<dbReference type="NCBIfam" id="TIGR00475">
    <property type="entry name" value="selB"/>
    <property type="match status" value="1"/>
</dbReference>
<dbReference type="InterPro" id="IPR009000">
    <property type="entry name" value="Transl_B-barrel_sf"/>
</dbReference>
<evidence type="ECO:0000259" key="9">
    <source>
        <dbReference type="PROSITE" id="PS51722"/>
    </source>
</evidence>
<dbReference type="InterPro" id="IPR005225">
    <property type="entry name" value="Small_GTP-bd"/>
</dbReference>
<dbReference type="InterPro" id="IPR000795">
    <property type="entry name" value="T_Tr_GTP-bd_dom"/>
</dbReference>
<keyword evidence="4" id="KW-0547">Nucleotide-binding</keyword>
<keyword evidence="3" id="KW-0963">Cytoplasm</keyword>
<dbReference type="Pfam" id="PF03144">
    <property type="entry name" value="GTP_EFTU_D2"/>
    <property type="match status" value="1"/>
</dbReference>
<comment type="caution">
    <text evidence="10">The sequence shown here is derived from an EMBL/GenBank/DDBJ whole genome shotgun (WGS) entry which is preliminary data.</text>
</comment>
<evidence type="ECO:0000256" key="1">
    <source>
        <dbReference type="ARBA" id="ARBA00004496"/>
    </source>
</evidence>
<dbReference type="Gene3D" id="1.10.10.2770">
    <property type="match status" value="1"/>
</dbReference>
<dbReference type="Proteomes" id="UP001235343">
    <property type="component" value="Unassembled WGS sequence"/>
</dbReference>
<dbReference type="CDD" id="cd04171">
    <property type="entry name" value="SelB"/>
    <property type="match status" value="1"/>
</dbReference>
<evidence type="ECO:0000313" key="11">
    <source>
        <dbReference type="Proteomes" id="UP001235343"/>
    </source>
</evidence>
<dbReference type="InterPro" id="IPR036388">
    <property type="entry name" value="WH-like_DNA-bd_sf"/>
</dbReference>
<dbReference type="PANTHER" id="PTHR43721:SF11">
    <property type="entry name" value="SELENOCYSTEINE-SPECIFIC ELONGATION FACTOR"/>
    <property type="match status" value="1"/>
</dbReference>
<protein>
    <recommendedName>
        <fullName evidence="2">Selenocysteine-specific elongation factor</fullName>
    </recommendedName>
    <alternativeName>
        <fullName evidence="8">SelB translation factor</fullName>
    </alternativeName>
</protein>
<dbReference type="SUPFAM" id="SSF50465">
    <property type="entry name" value="EF-Tu/eEF-1alpha/eIF2-gamma C-terminal domain"/>
    <property type="match status" value="1"/>
</dbReference>
<dbReference type="SUPFAM" id="SSF46785">
    <property type="entry name" value="Winged helix' DNA-binding domain"/>
    <property type="match status" value="1"/>
</dbReference>
<evidence type="ECO:0000256" key="7">
    <source>
        <dbReference type="ARBA" id="ARBA00025526"/>
    </source>
</evidence>
<dbReference type="Pfam" id="PF00009">
    <property type="entry name" value="GTP_EFTU"/>
    <property type="match status" value="1"/>
</dbReference>
<dbReference type="CDD" id="cd15491">
    <property type="entry name" value="selB_III"/>
    <property type="match status" value="1"/>
</dbReference>
<dbReference type="Gene3D" id="2.40.30.10">
    <property type="entry name" value="Translation factors"/>
    <property type="match status" value="1"/>
</dbReference>
<dbReference type="InterPro" id="IPR036390">
    <property type="entry name" value="WH_DNA-bd_sf"/>
</dbReference>
<dbReference type="CDD" id="cd03696">
    <property type="entry name" value="SelB_II"/>
    <property type="match status" value="1"/>
</dbReference>
<organism evidence="10 11">
    <name type="scientific">Aquibacillus rhizosphaerae</name>
    <dbReference type="NCBI Taxonomy" id="3051431"/>
    <lineage>
        <taxon>Bacteria</taxon>
        <taxon>Bacillati</taxon>
        <taxon>Bacillota</taxon>
        <taxon>Bacilli</taxon>
        <taxon>Bacillales</taxon>
        <taxon>Bacillaceae</taxon>
        <taxon>Aquibacillus</taxon>
    </lineage>
</organism>
<sequence length="633" mass="72368">MDETFFTIGMAGHIDHGKTSLTKALTNIDTDRLKEEKERSISIELGYAPLHTKDNVHVSIVDVPGHERFIRQMIAGVAGIDLVILVVAAEEGVMPQTQEHIEILEFLGIKRCIVAITKMDRVDEELLELVTLDIQDVLSKTVFYEAPMVQVDSISGKGIEQLKEKIYSELKSVQHRDLYGSFRLPIDQVFTAQGQGTIVRGTVYEGIVENGSMLTILPKNNKVKARNIQVHHKDVEHARAGQRAAINISGLDKNEVNRGDVLVASNHFLVTETIDVSLQFVSDLRFPIKQRAPVKIHVGTSEVMGKIVFFDRNEVLNEPGEIVCQLRLDEEIVVRRGDRFILRRPTPVETIGGGWIVEPNAGKYRFGKDTIKMLETKREGTPEDRIIEVLMSEQLVDKTKLIQTTSLEEVEVERIIKELVTSKQIIEILNGKYALVKHVLELQDLLLQALEDYHESHPMQLGENKAELIQIVRSYFPKQLIEYALKELLEAKVVKKVDQFIAKTAFHTHLPEKWKTRMEEIISKLKADGLSVQKWEDYTMDTPLSEQDSLNLKKYLVQTNQAYLLTEELLVHKQSFDEAVDQLRENTSDCFNLKQVKTVWNVSRKYLIPLLELLDHLQFTERNESERCWLAQK</sequence>
<dbReference type="InterPro" id="IPR015191">
    <property type="entry name" value="SelB_WHD4"/>
</dbReference>
<dbReference type="InterPro" id="IPR009001">
    <property type="entry name" value="Transl_elong_EF1A/Init_IF2_C"/>
</dbReference>
<evidence type="ECO:0000313" key="10">
    <source>
        <dbReference type="EMBL" id="MDL4842258.1"/>
    </source>
</evidence>
<dbReference type="InterPro" id="IPR015190">
    <property type="entry name" value="Elong_fac_SelB-wing-hlx_typ-2"/>
</dbReference>
<gene>
    <name evidence="10" type="primary">selB</name>
    <name evidence="10" type="ORF">QQS35_17605</name>
</gene>
<keyword evidence="6" id="KW-0342">GTP-binding</keyword>
<comment type="function">
    <text evidence="7">Translation factor necessary for the incorporation of selenocysteine into proteins. It probably replaces EF-Tu for the insertion of selenocysteine directed by the UGA codon. SelB binds GTP and GDP.</text>
</comment>
<feature type="domain" description="Tr-type G" evidence="9">
    <location>
        <begin position="3"/>
        <end position="174"/>
    </location>
</feature>
<keyword evidence="5" id="KW-0648">Protein biosynthesis</keyword>
<keyword evidence="11" id="KW-1185">Reference proteome</keyword>
<evidence type="ECO:0000256" key="4">
    <source>
        <dbReference type="ARBA" id="ARBA00022741"/>
    </source>
</evidence>
<name>A0ABT7L8S8_9BACI</name>
<dbReference type="PROSITE" id="PS51722">
    <property type="entry name" value="G_TR_2"/>
    <property type="match status" value="1"/>
</dbReference>
<dbReference type="InterPro" id="IPR004535">
    <property type="entry name" value="Transl_elong_SelB"/>
</dbReference>
<proteinExistence type="predicted"/>
<dbReference type="InterPro" id="IPR004161">
    <property type="entry name" value="EFTu-like_2"/>
</dbReference>
<evidence type="ECO:0000256" key="3">
    <source>
        <dbReference type="ARBA" id="ARBA00022490"/>
    </source>
</evidence>
<evidence type="ECO:0000256" key="5">
    <source>
        <dbReference type="ARBA" id="ARBA00022917"/>
    </source>
</evidence>
<keyword evidence="10" id="KW-0251">Elongation factor</keyword>
<dbReference type="InterPro" id="IPR027417">
    <property type="entry name" value="P-loop_NTPase"/>
</dbReference>
<dbReference type="Pfam" id="PF09106">
    <property type="entry name" value="WHD_2nd_SelB"/>
    <property type="match status" value="1"/>
</dbReference>
<evidence type="ECO:0000256" key="8">
    <source>
        <dbReference type="ARBA" id="ARBA00031615"/>
    </source>
</evidence>
<dbReference type="PRINTS" id="PR00315">
    <property type="entry name" value="ELONGATNFCT"/>
</dbReference>
<dbReference type="Pfam" id="PF09107">
    <property type="entry name" value="WHD_3rd_SelB"/>
    <property type="match status" value="1"/>
</dbReference>
<comment type="subcellular location">
    <subcellularLocation>
        <location evidence="1">Cytoplasm</location>
    </subcellularLocation>
</comment>
<dbReference type="InterPro" id="IPR057335">
    <property type="entry name" value="Beta-barrel_SelB"/>
</dbReference>
<dbReference type="Gene3D" id="3.40.50.300">
    <property type="entry name" value="P-loop containing nucleotide triphosphate hydrolases"/>
    <property type="match status" value="1"/>
</dbReference>